<evidence type="ECO:0000313" key="1">
    <source>
        <dbReference type="EMBL" id="KUM95831.1"/>
    </source>
</evidence>
<accession>A0A101NM63</accession>
<dbReference type="STRING" id="67285.AQI88_14485"/>
<dbReference type="EMBL" id="LMWL01000026">
    <property type="protein sequence ID" value="KUM95831.1"/>
    <property type="molecule type" value="Genomic_DNA"/>
</dbReference>
<gene>
    <name evidence="1" type="ORF">AQI88_14485</name>
</gene>
<reference evidence="1 2" key="1">
    <citation type="submission" date="2015-10" db="EMBL/GenBank/DDBJ databases">
        <title>Draft genome sequence of Streptomyces cellostaticus DSM 40189, type strain for the species Streptomyces cellostaticus.</title>
        <authorList>
            <person name="Ruckert C."/>
            <person name="Winkler A."/>
            <person name="Kalinowski J."/>
            <person name="Kampfer P."/>
            <person name="Glaeser S."/>
        </authorList>
    </citation>
    <scope>NUCLEOTIDE SEQUENCE [LARGE SCALE GENOMIC DNA]</scope>
    <source>
        <strain evidence="1 2">DSM 40189</strain>
    </source>
</reference>
<comment type="caution">
    <text evidence="1">The sequence shown here is derived from an EMBL/GenBank/DDBJ whole genome shotgun (WGS) entry which is preliminary data.</text>
</comment>
<sequence>MPYGRPWLAAVKTESSEAGLSDLRSQRLGRRATVAPHGRRVRGVDIRGDAELLVDPHELGPHLSDELIRVPPRRVHSWGLEEN</sequence>
<protein>
    <submittedName>
        <fullName evidence="1">Uncharacterized protein</fullName>
    </submittedName>
</protein>
<dbReference type="OrthoDB" id="3693562at2"/>
<dbReference type="Proteomes" id="UP000054241">
    <property type="component" value="Unassembled WGS sequence"/>
</dbReference>
<dbReference type="AlphaFoldDB" id="A0A101NM63"/>
<organism evidence="1 2">
    <name type="scientific">Streptomyces cellostaticus</name>
    <dbReference type="NCBI Taxonomy" id="67285"/>
    <lineage>
        <taxon>Bacteria</taxon>
        <taxon>Bacillati</taxon>
        <taxon>Actinomycetota</taxon>
        <taxon>Actinomycetes</taxon>
        <taxon>Kitasatosporales</taxon>
        <taxon>Streptomycetaceae</taxon>
        <taxon>Streptomyces</taxon>
    </lineage>
</organism>
<keyword evidence="2" id="KW-1185">Reference proteome</keyword>
<proteinExistence type="predicted"/>
<name>A0A101NM63_9ACTN</name>
<evidence type="ECO:0000313" key="2">
    <source>
        <dbReference type="Proteomes" id="UP000054241"/>
    </source>
</evidence>